<dbReference type="Proteomes" id="UP000000305">
    <property type="component" value="Unassembled WGS sequence"/>
</dbReference>
<protein>
    <submittedName>
        <fullName evidence="2">Uncharacterized protein</fullName>
    </submittedName>
</protein>
<dbReference type="AlphaFoldDB" id="E9GU48"/>
<accession>E9GU48</accession>
<reference evidence="2 3" key="1">
    <citation type="journal article" date="2011" name="Science">
        <title>The ecoresponsive genome of Daphnia pulex.</title>
        <authorList>
            <person name="Colbourne J.K."/>
            <person name="Pfrender M.E."/>
            <person name="Gilbert D."/>
            <person name="Thomas W.K."/>
            <person name="Tucker A."/>
            <person name="Oakley T.H."/>
            <person name="Tokishita S."/>
            <person name="Aerts A."/>
            <person name="Arnold G.J."/>
            <person name="Basu M.K."/>
            <person name="Bauer D.J."/>
            <person name="Caceres C.E."/>
            <person name="Carmel L."/>
            <person name="Casola C."/>
            <person name="Choi J.H."/>
            <person name="Detter J.C."/>
            <person name="Dong Q."/>
            <person name="Dusheyko S."/>
            <person name="Eads B.D."/>
            <person name="Frohlich T."/>
            <person name="Geiler-Samerotte K.A."/>
            <person name="Gerlach D."/>
            <person name="Hatcher P."/>
            <person name="Jogdeo S."/>
            <person name="Krijgsveld J."/>
            <person name="Kriventseva E.V."/>
            <person name="Kultz D."/>
            <person name="Laforsch C."/>
            <person name="Lindquist E."/>
            <person name="Lopez J."/>
            <person name="Manak J.R."/>
            <person name="Muller J."/>
            <person name="Pangilinan J."/>
            <person name="Patwardhan R.P."/>
            <person name="Pitluck S."/>
            <person name="Pritham E.J."/>
            <person name="Rechtsteiner A."/>
            <person name="Rho M."/>
            <person name="Rogozin I.B."/>
            <person name="Sakarya O."/>
            <person name="Salamov A."/>
            <person name="Schaack S."/>
            <person name="Shapiro H."/>
            <person name="Shiga Y."/>
            <person name="Skalitzky C."/>
            <person name="Smith Z."/>
            <person name="Souvorov A."/>
            <person name="Sung W."/>
            <person name="Tang Z."/>
            <person name="Tsuchiya D."/>
            <person name="Tu H."/>
            <person name="Vos H."/>
            <person name="Wang M."/>
            <person name="Wolf Y.I."/>
            <person name="Yamagata H."/>
            <person name="Yamada T."/>
            <person name="Ye Y."/>
            <person name="Shaw J.R."/>
            <person name="Andrews J."/>
            <person name="Crease T.J."/>
            <person name="Tang H."/>
            <person name="Lucas S.M."/>
            <person name="Robertson H.M."/>
            <person name="Bork P."/>
            <person name="Koonin E.V."/>
            <person name="Zdobnov E.M."/>
            <person name="Grigoriev I.V."/>
            <person name="Lynch M."/>
            <person name="Boore J.L."/>
        </authorList>
    </citation>
    <scope>NUCLEOTIDE SEQUENCE [LARGE SCALE GENOMIC DNA]</scope>
</reference>
<proteinExistence type="predicted"/>
<feature type="compositionally biased region" description="Acidic residues" evidence="1">
    <location>
        <begin position="117"/>
        <end position="128"/>
    </location>
</feature>
<organism evidence="2 3">
    <name type="scientific">Daphnia pulex</name>
    <name type="common">Water flea</name>
    <dbReference type="NCBI Taxonomy" id="6669"/>
    <lineage>
        <taxon>Eukaryota</taxon>
        <taxon>Metazoa</taxon>
        <taxon>Ecdysozoa</taxon>
        <taxon>Arthropoda</taxon>
        <taxon>Crustacea</taxon>
        <taxon>Branchiopoda</taxon>
        <taxon>Diplostraca</taxon>
        <taxon>Cladocera</taxon>
        <taxon>Anomopoda</taxon>
        <taxon>Daphniidae</taxon>
        <taxon>Daphnia</taxon>
    </lineage>
</organism>
<dbReference type="InParanoid" id="E9GU48"/>
<name>E9GU48_DAPPU</name>
<evidence type="ECO:0000313" key="2">
    <source>
        <dbReference type="EMBL" id="EFX77038.1"/>
    </source>
</evidence>
<keyword evidence="3" id="KW-1185">Reference proteome</keyword>
<feature type="compositionally biased region" description="Low complexity" evidence="1">
    <location>
        <begin position="84"/>
        <end position="96"/>
    </location>
</feature>
<dbReference type="KEGG" id="dpx:DAPPUDRAFT_248298"/>
<feature type="region of interest" description="Disordered" evidence="1">
    <location>
        <begin position="23"/>
        <end position="151"/>
    </location>
</feature>
<evidence type="ECO:0000313" key="3">
    <source>
        <dbReference type="Proteomes" id="UP000000305"/>
    </source>
</evidence>
<evidence type="ECO:0000256" key="1">
    <source>
        <dbReference type="SAM" id="MobiDB-lite"/>
    </source>
</evidence>
<dbReference type="EMBL" id="GL732565">
    <property type="protein sequence ID" value="EFX77038.1"/>
    <property type="molecule type" value="Genomic_DNA"/>
</dbReference>
<gene>
    <name evidence="2" type="ORF">DAPPUDRAFT_248298</name>
</gene>
<sequence length="201" mass="21097">MNDNLDKIGDEFLVTPNCVSVSNKTQPCSSPGSFNGRSEFSSSSIPAGYYGQNGGGTIPRNHRRLHQHYSTGGGGGIVESHFLSPSSQASAGSASSARRHLPHPLNGSASMVAEPGLDADDLMNDDSDSASQQSSRPAGKSKNANHNDAPRLSLFPINTLLSPRKTATGSIPPVTNDWPDTIAAVAIERKPYCDGNFQSSS</sequence>
<feature type="compositionally biased region" description="Low complexity" evidence="1">
    <location>
        <begin position="32"/>
        <end position="44"/>
    </location>
</feature>
<dbReference type="HOGENOM" id="CLU_1361674_0_0_1"/>